<keyword evidence="2" id="KW-0812">Transmembrane</keyword>
<dbReference type="RefSeq" id="WP_229803194.1">
    <property type="nucleotide sequence ID" value="NZ_BMQP01000015.1"/>
</dbReference>
<evidence type="ECO:0000256" key="2">
    <source>
        <dbReference type="SAM" id="Phobius"/>
    </source>
</evidence>
<comment type="caution">
    <text evidence="3">The sequence shown here is derived from an EMBL/GenBank/DDBJ whole genome shotgun (WGS) entry which is preliminary data.</text>
</comment>
<sequence length="118" mass="12711">MNQPHRQDLQPLKTNDTATILAGMALWAVALVVLLILQPDPEDRWWIWTCLSGIGLGVFGLWYVRRRDRRGSPPPAREEPIEPATAIPSSREEPIKPATAGPPAPPAPSASDAAGSAS</sequence>
<evidence type="ECO:0000256" key="1">
    <source>
        <dbReference type="SAM" id="MobiDB-lite"/>
    </source>
</evidence>
<name>A0A8J3S1H9_PLARO</name>
<reference evidence="3" key="1">
    <citation type="submission" date="2021-01" db="EMBL/GenBank/DDBJ databases">
        <title>Whole genome shotgun sequence of Planobispora rosea NBRC 15558.</title>
        <authorList>
            <person name="Komaki H."/>
            <person name="Tamura T."/>
        </authorList>
    </citation>
    <scope>NUCLEOTIDE SEQUENCE</scope>
    <source>
        <strain evidence="3">NBRC 15558</strain>
    </source>
</reference>
<gene>
    <name evidence="3" type="ORF">Pro02_37360</name>
</gene>
<keyword evidence="4" id="KW-1185">Reference proteome</keyword>
<dbReference type="Proteomes" id="UP000655044">
    <property type="component" value="Unassembled WGS sequence"/>
</dbReference>
<dbReference type="AlphaFoldDB" id="A0A8J3S1H9"/>
<feature type="transmembrane region" description="Helical" evidence="2">
    <location>
        <begin position="45"/>
        <end position="64"/>
    </location>
</feature>
<feature type="compositionally biased region" description="Low complexity" evidence="1">
    <location>
        <begin position="109"/>
        <end position="118"/>
    </location>
</feature>
<dbReference type="InterPro" id="IPR019681">
    <property type="entry name" value="DUF2530"/>
</dbReference>
<organism evidence="3 4">
    <name type="scientific">Planobispora rosea</name>
    <dbReference type="NCBI Taxonomy" id="35762"/>
    <lineage>
        <taxon>Bacteria</taxon>
        <taxon>Bacillati</taxon>
        <taxon>Actinomycetota</taxon>
        <taxon>Actinomycetes</taxon>
        <taxon>Streptosporangiales</taxon>
        <taxon>Streptosporangiaceae</taxon>
        <taxon>Planobispora</taxon>
    </lineage>
</organism>
<accession>A0A8J3S1H9</accession>
<keyword evidence="2" id="KW-0472">Membrane</keyword>
<dbReference type="EMBL" id="BOOI01000033">
    <property type="protein sequence ID" value="GIH85328.1"/>
    <property type="molecule type" value="Genomic_DNA"/>
</dbReference>
<protein>
    <recommendedName>
        <fullName evidence="5">DUF2530 domain-containing protein</fullName>
    </recommendedName>
</protein>
<dbReference type="Pfam" id="PF10745">
    <property type="entry name" value="DUF2530"/>
    <property type="match status" value="1"/>
</dbReference>
<keyword evidence="2" id="KW-1133">Transmembrane helix</keyword>
<evidence type="ECO:0000313" key="4">
    <source>
        <dbReference type="Proteomes" id="UP000655044"/>
    </source>
</evidence>
<feature type="region of interest" description="Disordered" evidence="1">
    <location>
        <begin position="69"/>
        <end position="118"/>
    </location>
</feature>
<proteinExistence type="predicted"/>
<evidence type="ECO:0008006" key="5">
    <source>
        <dbReference type="Google" id="ProtNLM"/>
    </source>
</evidence>
<feature type="transmembrane region" description="Helical" evidence="2">
    <location>
        <begin position="20"/>
        <end position="39"/>
    </location>
</feature>
<evidence type="ECO:0000313" key="3">
    <source>
        <dbReference type="EMBL" id="GIH85328.1"/>
    </source>
</evidence>